<evidence type="ECO:0000313" key="4">
    <source>
        <dbReference type="EMBL" id="KAJ8535418.1"/>
    </source>
</evidence>
<reference evidence="5" key="1">
    <citation type="journal article" date="2023" name="Proc. Natl. Acad. Sci. U.S.A.">
        <title>Genomic and structural basis for evolution of tropane alkaloid biosynthesis.</title>
        <authorList>
            <person name="Wanga Y.-J."/>
            <person name="Taina T."/>
            <person name="Yua J.-Y."/>
            <person name="Lia J."/>
            <person name="Xua B."/>
            <person name="Chenc J."/>
            <person name="D'Auriad J.C."/>
            <person name="Huanga J.-P."/>
            <person name="Huanga S.-X."/>
        </authorList>
    </citation>
    <scope>NUCLEOTIDE SEQUENCE [LARGE SCALE GENOMIC DNA]</scope>
    <source>
        <strain evidence="5">cv. KIB-2019</strain>
    </source>
</reference>
<keyword evidence="2" id="KW-0677">Repeat</keyword>
<dbReference type="AlphaFoldDB" id="A0A9Q1LHV6"/>
<proteinExistence type="inferred from homology"/>
<dbReference type="InterPro" id="IPR051650">
    <property type="entry name" value="SL_signaling_regulator"/>
</dbReference>
<evidence type="ECO:0000256" key="1">
    <source>
        <dbReference type="ARBA" id="ARBA00008675"/>
    </source>
</evidence>
<accession>A0A9Q1LHV6</accession>
<dbReference type="EMBL" id="JAJAGQ010000018">
    <property type="protein sequence ID" value="KAJ8535418.1"/>
    <property type="molecule type" value="Genomic_DNA"/>
</dbReference>
<keyword evidence="5" id="KW-1185">Reference proteome</keyword>
<dbReference type="PANTHER" id="PTHR43572:SF77">
    <property type="entry name" value="PROTEIN DWARF 53-LIKE-LIKE"/>
    <property type="match status" value="1"/>
</dbReference>
<gene>
    <name evidence="4" type="ORF">K7X08_023138</name>
</gene>
<name>A0A9Q1LHV6_9SOLA</name>
<comment type="caution">
    <text evidence="4">The sequence shown here is derived from an EMBL/GenBank/DDBJ whole genome shotgun (WGS) entry which is preliminary data.</text>
</comment>
<comment type="similarity">
    <text evidence="1">Belongs to the ClpA/ClpB family.</text>
</comment>
<dbReference type="Pfam" id="PF23569">
    <property type="entry name" value="NBD_SMAX1"/>
    <property type="match status" value="1"/>
</dbReference>
<dbReference type="InterPro" id="IPR058680">
    <property type="entry name" value="NBD_SMAX1-like"/>
</dbReference>
<evidence type="ECO:0000256" key="2">
    <source>
        <dbReference type="ARBA" id="ARBA00022737"/>
    </source>
</evidence>
<evidence type="ECO:0000259" key="3">
    <source>
        <dbReference type="Pfam" id="PF23569"/>
    </source>
</evidence>
<evidence type="ECO:0000313" key="5">
    <source>
        <dbReference type="Proteomes" id="UP001152561"/>
    </source>
</evidence>
<dbReference type="PANTHER" id="PTHR43572">
    <property type="entry name" value="CHAPERONE PROTEIN CLPD, CHLOROPLASTIC"/>
    <property type="match status" value="1"/>
</dbReference>
<sequence length="158" mass="17939">MVQRNRGGGILPVELCGLSVICIETELIRFVTGECDEELVKLKFEEIGAMVMHSLGPGLVVNYGDLKLLARDDASIDSCRYIVSKLTSLLEVYHVKLWLIGWVERYEIYLNVLNRFPYKEKDWDLQLLTITASGPPKEQTFSTSSLFAFSCFLLVKDL</sequence>
<organism evidence="4 5">
    <name type="scientific">Anisodus acutangulus</name>
    <dbReference type="NCBI Taxonomy" id="402998"/>
    <lineage>
        <taxon>Eukaryota</taxon>
        <taxon>Viridiplantae</taxon>
        <taxon>Streptophyta</taxon>
        <taxon>Embryophyta</taxon>
        <taxon>Tracheophyta</taxon>
        <taxon>Spermatophyta</taxon>
        <taxon>Magnoliopsida</taxon>
        <taxon>eudicotyledons</taxon>
        <taxon>Gunneridae</taxon>
        <taxon>Pentapetalae</taxon>
        <taxon>asterids</taxon>
        <taxon>lamiids</taxon>
        <taxon>Solanales</taxon>
        <taxon>Solanaceae</taxon>
        <taxon>Solanoideae</taxon>
        <taxon>Hyoscyameae</taxon>
        <taxon>Anisodus</taxon>
    </lineage>
</organism>
<feature type="domain" description="SMAX1-like nucleotide binding" evidence="3">
    <location>
        <begin position="11"/>
        <end position="134"/>
    </location>
</feature>
<dbReference type="Proteomes" id="UP001152561">
    <property type="component" value="Unassembled WGS sequence"/>
</dbReference>
<dbReference type="OrthoDB" id="1723324at2759"/>
<protein>
    <recommendedName>
        <fullName evidence="3">SMAX1-like nucleotide binding domain-containing protein</fullName>
    </recommendedName>
</protein>